<feature type="transmembrane region" description="Helical" evidence="1">
    <location>
        <begin position="638"/>
        <end position="662"/>
    </location>
</feature>
<reference evidence="3" key="1">
    <citation type="journal article" date="2023" name="Commun. Biol.">
        <title>Genome analysis of Parmales, the sister group of diatoms, reveals the evolutionary specialization of diatoms from phago-mixotrophs to photoautotrophs.</title>
        <authorList>
            <person name="Ban H."/>
            <person name="Sato S."/>
            <person name="Yoshikawa S."/>
            <person name="Yamada K."/>
            <person name="Nakamura Y."/>
            <person name="Ichinomiya M."/>
            <person name="Sato N."/>
            <person name="Blanc-Mathieu R."/>
            <person name="Endo H."/>
            <person name="Kuwata A."/>
            <person name="Ogata H."/>
        </authorList>
    </citation>
    <scope>NUCLEOTIDE SEQUENCE [LARGE SCALE GENOMIC DNA]</scope>
    <source>
        <strain evidence="3">NIES 3700</strain>
    </source>
</reference>
<keyword evidence="3" id="KW-1185">Reference proteome</keyword>
<organism evidence="2 3">
    <name type="scientific">Triparma laevis f. longispina</name>
    <dbReference type="NCBI Taxonomy" id="1714387"/>
    <lineage>
        <taxon>Eukaryota</taxon>
        <taxon>Sar</taxon>
        <taxon>Stramenopiles</taxon>
        <taxon>Ochrophyta</taxon>
        <taxon>Bolidophyceae</taxon>
        <taxon>Parmales</taxon>
        <taxon>Triparmaceae</taxon>
        <taxon>Triparma</taxon>
    </lineage>
</organism>
<dbReference type="Gene3D" id="3.80.10.10">
    <property type="entry name" value="Ribonuclease Inhibitor"/>
    <property type="match status" value="1"/>
</dbReference>
<keyword evidence="1" id="KW-0812">Transmembrane</keyword>
<sequence length="730" mass="81800">MILFVGHLPSSIGNLTHFESLDFYGNDLAGPLPSTLGDLKSSTLTLIELGFNNFNGLIPASLTELCSTETTYCQLTGNNRLCGDGQRVIGSTCYPCPSKSNCAAFGACHNGFNPQDYFCSTCPGSSFNTAGSCVDCVGGWFGTFFPILLVTIIAIVIFVVYWVLRRRRLIKQHHLKHFNLSMDKQTRLKQFTTVLQVLSEASKFNNLPYPQWFLSFSLLGNFFTMPFQPQSACLHLELPSYANGVVIFFTVELLIKVLKRLHSIPFLGSRISFKTKERCQVLASILATVAIIPILRVSLGVPTLISTSFDRLASSSSDLDVYREVIFDGSAHLLAAIVIVTFMYFRIEVNSMKYSAERRNYMEDFEAYDKDEDSQISNFLPFLSSFCANYTPQSSFHESKATRRKIFCYLIPALTSLIELGSGCIYIIISSETNMEGLESIFPAVVSLLPEQFDPARIPLTISCMQTTLFLAAHLVYLRHLENRPYLSFRASKVYGDALNDTEVLITRVLCATPTLFTLLQAVSLQSDDDEALSATGQVFASFVLLGILWSMKRLVLGVTDSFKGFCASGQPDLNRKRSHSASDEKGVGDKIEKMMDTKDVIERWELERTLDRNLMAEAEKIRWFVTDQRHQPSILKIFCLVICTIIVSLFGTFGLFFLVLHAASRSWAPWLCFFGVLRGFVSVDTYAVRCLSGDDGDVIHFYLRGYFRSMSKKMPASFEEEAKQEGEEG</sequence>
<feature type="transmembrane region" description="Helical" evidence="1">
    <location>
        <begin position="140"/>
        <end position="164"/>
    </location>
</feature>
<feature type="transmembrane region" description="Helical" evidence="1">
    <location>
        <begin position="458"/>
        <end position="478"/>
    </location>
</feature>
<dbReference type="InterPro" id="IPR032675">
    <property type="entry name" value="LRR_dom_sf"/>
</dbReference>
<feature type="transmembrane region" description="Helical" evidence="1">
    <location>
        <begin position="279"/>
        <end position="305"/>
    </location>
</feature>
<keyword evidence="1" id="KW-0472">Membrane</keyword>
<dbReference type="SUPFAM" id="SSF52058">
    <property type="entry name" value="L domain-like"/>
    <property type="match status" value="1"/>
</dbReference>
<gene>
    <name evidence="2" type="ORF">TrLO_g8692</name>
</gene>
<accession>A0A9W6ZIC3</accession>
<dbReference type="OrthoDB" id="509867at2759"/>
<dbReference type="Proteomes" id="UP001165122">
    <property type="component" value="Unassembled WGS sequence"/>
</dbReference>
<evidence type="ECO:0000313" key="3">
    <source>
        <dbReference type="Proteomes" id="UP001165122"/>
    </source>
</evidence>
<evidence type="ECO:0000256" key="1">
    <source>
        <dbReference type="SAM" id="Phobius"/>
    </source>
</evidence>
<name>A0A9W6ZIC3_9STRA</name>
<dbReference type="InterPro" id="IPR052592">
    <property type="entry name" value="LRR-RLK"/>
</dbReference>
<keyword evidence="1" id="KW-1133">Transmembrane helix</keyword>
<dbReference type="PANTHER" id="PTHR48054:SF82">
    <property type="entry name" value="LRR RECEPTOR-LIKE SERINE_THREONINE-PROTEIN KINASE FLS2"/>
    <property type="match status" value="1"/>
</dbReference>
<comment type="caution">
    <text evidence="2">The sequence shown here is derived from an EMBL/GenBank/DDBJ whole genome shotgun (WGS) entry which is preliminary data.</text>
</comment>
<feature type="transmembrane region" description="Helical" evidence="1">
    <location>
        <begin position="325"/>
        <end position="345"/>
    </location>
</feature>
<protein>
    <submittedName>
        <fullName evidence="2">Uncharacterized protein</fullName>
    </submittedName>
</protein>
<evidence type="ECO:0000313" key="2">
    <source>
        <dbReference type="EMBL" id="GMH52756.1"/>
    </source>
</evidence>
<dbReference type="AlphaFoldDB" id="A0A9W6ZIC3"/>
<dbReference type="PANTHER" id="PTHR48054">
    <property type="entry name" value="RECEPTOR KINASE-LIKE PROTEIN XA21"/>
    <property type="match status" value="1"/>
</dbReference>
<proteinExistence type="predicted"/>
<feature type="transmembrane region" description="Helical" evidence="1">
    <location>
        <begin position="406"/>
        <end position="429"/>
    </location>
</feature>
<dbReference type="EMBL" id="BRXW01000420">
    <property type="protein sequence ID" value="GMH52756.1"/>
    <property type="molecule type" value="Genomic_DNA"/>
</dbReference>